<dbReference type="InParanoid" id="K1PW74"/>
<dbReference type="InterPro" id="IPR013783">
    <property type="entry name" value="Ig-like_fold"/>
</dbReference>
<proteinExistence type="predicted"/>
<accession>K1PW74</accession>
<dbReference type="CDD" id="cd00096">
    <property type="entry name" value="Ig"/>
    <property type="match status" value="1"/>
</dbReference>
<dbReference type="InterPro" id="IPR041249">
    <property type="entry name" value="HEPN_DZIP3"/>
</dbReference>
<dbReference type="SUPFAM" id="SSF48726">
    <property type="entry name" value="Immunoglobulin"/>
    <property type="match status" value="1"/>
</dbReference>
<sequence length="424" mass="48410">MDTDGRVLIRNLCPTLKPSKDWGKEPNTTDLTIGDDIERIRLFRNKHYAHAESAKIPDSEFTDLWNEGKSLIHRIQIFTTANGYTTDYGLMLTKISGRMIKYEEYTSYVNLFRDRPNITNAICTTKDRSVRLNCDVFLYDESPALQDVYWTKNEEKLYIQGSGGKYSGMSTDDPSLTINNVNKHDAGNFQLIAINSVGPTKSDVIVLGHLSKLRSPIAIRFRPSSCVYLLKMTACEELETKCIEYAKGQNARYFYEKPPDNGYKNVHFHIVANIGCYRTENITKVRETVAAIVGCTIDEVLVNGYLHSASFILVLSIKNNFVQKLLALKRKDKDTLSKLSIDYFKIDSTIIHLKGLRDETNPILLKSDDNTVNVGNLNRINERRGRNIRFDKDFDKLAGQFLEAKISRLEDRFLDKGPAYQIED</sequence>
<name>K1PW74_MAGGI</name>
<organism evidence="1">
    <name type="scientific">Magallana gigas</name>
    <name type="common">Pacific oyster</name>
    <name type="synonym">Crassostrea gigas</name>
    <dbReference type="NCBI Taxonomy" id="29159"/>
    <lineage>
        <taxon>Eukaryota</taxon>
        <taxon>Metazoa</taxon>
        <taxon>Spiralia</taxon>
        <taxon>Lophotrochozoa</taxon>
        <taxon>Mollusca</taxon>
        <taxon>Bivalvia</taxon>
        <taxon>Autobranchia</taxon>
        <taxon>Pteriomorphia</taxon>
        <taxon>Ostreida</taxon>
        <taxon>Ostreoidea</taxon>
        <taxon>Ostreidae</taxon>
        <taxon>Magallana</taxon>
    </lineage>
</organism>
<dbReference type="InterPro" id="IPR013098">
    <property type="entry name" value="Ig_I-set"/>
</dbReference>
<dbReference type="InterPro" id="IPR007110">
    <property type="entry name" value="Ig-like_dom"/>
</dbReference>
<dbReference type="AlphaFoldDB" id="K1PW74"/>
<dbReference type="HOGENOM" id="CLU_647686_0_0_1"/>
<dbReference type="Pfam" id="PF07679">
    <property type="entry name" value="I-set"/>
    <property type="match status" value="1"/>
</dbReference>
<evidence type="ECO:0000313" key="1">
    <source>
        <dbReference type="EMBL" id="EKC23269.1"/>
    </source>
</evidence>
<dbReference type="PROSITE" id="PS50835">
    <property type="entry name" value="IG_LIKE"/>
    <property type="match status" value="1"/>
</dbReference>
<protein>
    <submittedName>
        <fullName evidence="1">Uncharacterized protein</fullName>
    </submittedName>
</protein>
<dbReference type="Pfam" id="PF18738">
    <property type="entry name" value="HEPN_DZIP3"/>
    <property type="match status" value="1"/>
</dbReference>
<reference evidence="1" key="1">
    <citation type="journal article" date="2012" name="Nature">
        <title>The oyster genome reveals stress adaptation and complexity of shell formation.</title>
        <authorList>
            <person name="Zhang G."/>
            <person name="Fang X."/>
            <person name="Guo X."/>
            <person name="Li L."/>
            <person name="Luo R."/>
            <person name="Xu F."/>
            <person name="Yang P."/>
            <person name="Zhang L."/>
            <person name="Wang X."/>
            <person name="Qi H."/>
            <person name="Xiong Z."/>
            <person name="Que H."/>
            <person name="Xie Y."/>
            <person name="Holland P.W."/>
            <person name="Paps J."/>
            <person name="Zhu Y."/>
            <person name="Wu F."/>
            <person name="Chen Y."/>
            <person name="Wang J."/>
            <person name="Peng C."/>
            <person name="Meng J."/>
            <person name="Yang L."/>
            <person name="Liu J."/>
            <person name="Wen B."/>
            <person name="Zhang N."/>
            <person name="Huang Z."/>
            <person name="Zhu Q."/>
            <person name="Feng Y."/>
            <person name="Mount A."/>
            <person name="Hedgecock D."/>
            <person name="Xu Z."/>
            <person name="Liu Y."/>
            <person name="Domazet-Loso T."/>
            <person name="Du Y."/>
            <person name="Sun X."/>
            <person name="Zhang S."/>
            <person name="Liu B."/>
            <person name="Cheng P."/>
            <person name="Jiang X."/>
            <person name="Li J."/>
            <person name="Fan D."/>
            <person name="Wang W."/>
            <person name="Fu W."/>
            <person name="Wang T."/>
            <person name="Wang B."/>
            <person name="Zhang J."/>
            <person name="Peng Z."/>
            <person name="Li Y."/>
            <person name="Li N."/>
            <person name="Wang J."/>
            <person name="Chen M."/>
            <person name="He Y."/>
            <person name="Tan F."/>
            <person name="Song X."/>
            <person name="Zheng Q."/>
            <person name="Huang R."/>
            <person name="Yang H."/>
            <person name="Du X."/>
            <person name="Chen L."/>
            <person name="Yang M."/>
            <person name="Gaffney P.M."/>
            <person name="Wang S."/>
            <person name="Luo L."/>
            <person name="She Z."/>
            <person name="Ming Y."/>
            <person name="Huang W."/>
            <person name="Zhang S."/>
            <person name="Huang B."/>
            <person name="Zhang Y."/>
            <person name="Qu T."/>
            <person name="Ni P."/>
            <person name="Miao G."/>
            <person name="Wang J."/>
            <person name="Wang Q."/>
            <person name="Steinberg C.E."/>
            <person name="Wang H."/>
            <person name="Li N."/>
            <person name="Qian L."/>
            <person name="Zhang G."/>
            <person name="Li Y."/>
            <person name="Yang H."/>
            <person name="Liu X."/>
            <person name="Wang J."/>
            <person name="Yin Y."/>
            <person name="Wang J."/>
        </authorList>
    </citation>
    <scope>NUCLEOTIDE SEQUENCE [LARGE SCALE GENOMIC DNA]</scope>
    <source>
        <strain evidence="1">05x7-T-G4-1.051#20</strain>
    </source>
</reference>
<dbReference type="Gene3D" id="2.60.40.10">
    <property type="entry name" value="Immunoglobulins"/>
    <property type="match status" value="1"/>
</dbReference>
<dbReference type="EMBL" id="JH818284">
    <property type="protein sequence ID" value="EKC23269.1"/>
    <property type="molecule type" value="Genomic_DNA"/>
</dbReference>
<dbReference type="InterPro" id="IPR036179">
    <property type="entry name" value="Ig-like_dom_sf"/>
</dbReference>
<gene>
    <name evidence="1" type="ORF">CGI_10019635</name>
</gene>